<dbReference type="Pfam" id="PF00196">
    <property type="entry name" value="GerE"/>
    <property type="match status" value="1"/>
</dbReference>
<evidence type="ECO:0000256" key="1">
    <source>
        <dbReference type="ARBA" id="ARBA00023015"/>
    </source>
</evidence>
<dbReference type="SUPFAM" id="SSF52172">
    <property type="entry name" value="CheY-like"/>
    <property type="match status" value="1"/>
</dbReference>
<keyword evidence="3" id="KW-0804">Transcription</keyword>
<evidence type="ECO:0000256" key="4">
    <source>
        <dbReference type="PROSITE-ProRule" id="PRU00169"/>
    </source>
</evidence>
<keyword evidence="1" id="KW-0805">Transcription regulation</keyword>
<proteinExistence type="predicted"/>
<dbReference type="RefSeq" id="WP_157423473.1">
    <property type="nucleotide sequence ID" value="NZ_BAAANI010000008.1"/>
</dbReference>
<comment type="caution">
    <text evidence="7">The sequence shown here is derived from an EMBL/GenBank/DDBJ whole genome shotgun (WGS) entry which is preliminary data.</text>
</comment>
<name>A0ABV5SLC2_9MICO</name>
<dbReference type="PROSITE" id="PS50110">
    <property type="entry name" value="RESPONSE_REGULATORY"/>
    <property type="match status" value="1"/>
</dbReference>
<dbReference type="InterPro" id="IPR016032">
    <property type="entry name" value="Sig_transdc_resp-reg_C-effctor"/>
</dbReference>
<feature type="domain" description="Response regulatory" evidence="6">
    <location>
        <begin position="9"/>
        <end position="121"/>
    </location>
</feature>
<dbReference type="Proteomes" id="UP001589667">
    <property type="component" value="Unassembled WGS sequence"/>
</dbReference>
<dbReference type="PROSITE" id="PS50043">
    <property type="entry name" value="HTH_LUXR_2"/>
    <property type="match status" value="1"/>
</dbReference>
<dbReference type="PRINTS" id="PR00038">
    <property type="entry name" value="HTHLUXR"/>
</dbReference>
<keyword evidence="8" id="KW-1185">Reference proteome</keyword>
<keyword evidence="2" id="KW-0238">DNA-binding</keyword>
<gene>
    <name evidence="7" type="ORF">ACFFQV_02395</name>
</gene>
<dbReference type="Gene3D" id="1.10.10.10">
    <property type="entry name" value="Winged helix-like DNA-binding domain superfamily/Winged helix DNA-binding domain"/>
    <property type="match status" value="1"/>
</dbReference>
<dbReference type="InterPro" id="IPR000792">
    <property type="entry name" value="Tscrpt_reg_LuxR_C"/>
</dbReference>
<feature type="modified residue" description="4-aspartylphosphate" evidence="4">
    <location>
        <position position="59"/>
    </location>
</feature>
<evidence type="ECO:0000256" key="3">
    <source>
        <dbReference type="ARBA" id="ARBA00023163"/>
    </source>
</evidence>
<dbReference type="EMBL" id="JBHMBL010000001">
    <property type="protein sequence ID" value="MFB9641129.1"/>
    <property type="molecule type" value="Genomic_DNA"/>
</dbReference>
<sequence length="193" mass="20431">MHHDRSDVRAVVVSPRRLMRIALSNLLRAQGIGSVGEASGYTEAIIAADADRAQLVVVDLELSTEHGAGFLHELRATGGNPGVLALHRGSSPGETGRDRGILLLDPEAAPAELASAVQTLCAGRGAHRLPCLTPRQLEVLGLVAKGYSNDEIRRALAISLPTVKQHVRDIFARLGASSRLEAVYRARASGVVV</sequence>
<accession>A0ABV5SLC2</accession>
<organism evidence="7 8">
    <name type="scientific">Agromyces lapidis</name>
    <dbReference type="NCBI Taxonomy" id="279574"/>
    <lineage>
        <taxon>Bacteria</taxon>
        <taxon>Bacillati</taxon>
        <taxon>Actinomycetota</taxon>
        <taxon>Actinomycetes</taxon>
        <taxon>Micrococcales</taxon>
        <taxon>Microbacteriaceae</taxon>
        <taxon>Agromyces</taxon>
    </lineage>
</organism>
<dbReference type="SUPFAM" id="SSF46894">
    <property type="entry name" value="C-terminal effector domain of the bipartite response regulators"/>
    <property type="match status" value="1"/>
</dbReference>
<evidence type="ECO:0000259" key="6">
    <source>
        <dbReference type="PROSITE" id="PS50110"/>
    </source>
</evidence>
<evidence type="ECO:0000259" key="5">
    <source>
        <dbReference type="PROSITE" id="PS50043"/>
    </source>
</evidence>
<dbReference type="PANTHER" id="PTHR44688">
    <property type="entry name" value="DNA-BINDING TRANSCRIPTIONAL ACTIVATOR DEVR_DOSR"/>
    <property type="match status" value="1"/>
</dbReference>
<feature type="domain" description="HTH luxR-type" evidence="5">
    <location>
        <begin position="125"/>
        <end position="190"/>
    </location>
</feature>
<dbReference type="PANTHER" id="PTHR44688:SF16">
    <property type="entry name" value="DNA-BINDING TRANSCRIPTIONAL ACTIVATOR DEVR_DOSR"/>
    <property type="match status" value="1"/>
</dbReference>
<dbReference type="SMART" id="SM00421">
    <property type="entry name" value="HTH_LUXR"/>
    <property type="match status" value="1"/>
</dbReference>
<keyword evidence="4" id="KW-0597">Phosphoprotein</keyword>
<dbReference type="InterPro" id="IPR011006">
    <property type="entry name" value="CheY-like_superfamily"/>
</dbReference>
<evidence type="ECO:0000313" key="7">
    <source>
        <dbReference type="EMBL" id="MFB9641129.1"/>
    </source>
</evidence>
<dbReference type="CDD" id="cd06170">
    <property type="entry name" value="LuxR_C_like"/>
    <property type="match status" value="1"/>
</dbReference>
<protein>
    <submittedName>
        <fullName evidence="7">Response regulator transcription factor</fullName>
    </submittedName>
</protein>
<dbReference type="InterPro" id="IPR001789">
    <property type="entry name" value="Sig_transdc_resp-reg_receiver"/>
</dbReference>
<dbReference type="InterPro" id="IPR036388">
    <property type="entry name" value="WH-like_DNA-bd_sf"/>
</dbReference>
<dbReference type="Gene3D" id="3.40.50.2300">
    <property type="match status" value="1"/>
</dbReference>
<evidence type="ECO:0000313" key="8">
    <source>
        <dbReference type="Proteomes" id="UP001589667"/>
    </source>
</evidence>
<evidence type="ECO:0000256" key="2">
    <source>
        <dbReference type="ARBA" id="ARBA00023125"/>
    </source>
</evidence>
<reference evidence="7 8" key="1">
    <citation type="submission" date="2024-09" db="EMBL/GenBank/DDBJ databases">
        <authorList>
            <person name="Sun Q."/>
            <person name="Mori K."/>
        </authorList>
    </citation>
    <scope>NUCLEOTIDE SEQUENCE [LARGE SCALE GENOMIC DNA]</scope>
    <source>
        <strain evidence="7 8">JCM 14321</strain>
    </source>
</reference>